<dbReference type="Pfam" id="PF02902">
    <property type="entry name" value="Peptidase_C48"/>
    <property type="match status" value="1"/>
</dbReference>
<dbReference type="GO" id="GO:0008234">
    <property type="term" value="F:cysteine-type peptidase activity"/>
    <property type="evidence" value="ECO:0007669"/>
    <property type="project" value="InterPro"/>
</dbReference>
<dbReference type="SUPFAM" id="SSF54001">
    <property type="entry name" value="Cysteine proteinases"/>
    <property type="match status" value="1"/>
</dbReference>
<evidence type="ECO:0000256" key="1">
    <source>
        <dbReference type="ARBA" id="ARBA00022670"/>
    </source>
</evidence>
<organism evidence="5">
    <name type="scientific">viral metagenome</name>
    <dbReference type="NCBI Taxonomy" id="1070528"/>
    <lineage>
        <taxon>unclassified sequences</taxon>
        <taxon>metagenomes</taxon>
        <taxon>organismal metagenomes</taxon>
    </lineage>
</organism>
<reference evidence="5" key="1">
    <citation type="journal article" date="2020" name="Nature">
        <title>Giant virus diversity and host interactions through global metagenomics.</title>
        <authorList>
            <person name="Schulz F."/>
            <person name="Roux S."/>
            <person name="Paez-Espino D."/>
            <person name="Jungbluth S."/>
            <person name="Walsh D.A."/>
            <person name="Denef V.J."/>
            <person name="McMahon K.D."/>
            <person name="Konstantinidis K.T."/>
            <person name="Eloe-Fadrosh E.A."/>
            <person name="Kyrpides N.C."/>
            <person name="Woyke T."/>
        </authorList>
    </citation>
    <scope>NUCLEOTIDE SEQUENCE</scope>
    <source>
        <strain evidence="5">GVMAG-S-1101172-89</strain>
    </source>
</reference>
<proteinExistence type="predicted"/>
<keyword evidence="2" id="KW-0378">Hydrolase</keyword>
<protein>
    <recommendedName>
        <fullName evidence="4">Ubiquitin-like protease family profile domain-containing protein</fullName>
    </recommendedName>
</protein>
<evidence type="ECO:0000259" key="4">
    <source>
        <dbReference type="PROSITE" id="PS50600"/>
    </source>
</evidence>
<sequence>MVNSRNNKNFPMPGPQQCHPRVGDVRPEWGCLPVETLKKVAKMYGINSEKNPSTLRSDIEKHVKMEEGVHEYSFLMKLRLSREEKDSLFRQYLRPMYPNAWKWDNDKWLDSNDIERVMKQYEEAFPNFDFMGPFPIDFAAPKPNTPPGTAPKCLMDEICEYRVQSAAKNKKDMLGVIYNLDPHYKSGSHWVATFVDLKKNRCMYFDSYGLKPPKQILTFMSWVSNQDAARKMPLMYSSRRVQYKNTECGVYCLYFIIRMLMGDEFVTFTRATPNDAGMLELRTWIFAD</sequence>
<evidence type="ECO:0000256" key="2">
    <source>
        <dbReference type="ARBA" id="ARBA00022801"/>
    </source>
</evidence>
<dbReference type="EMBL" id="MN740810">
    <property type="protein sequence ID" value="QHU12830.1"/>
    <property type="molecule type" value="Genomic_DNA"/>
</dbReference>
<feature type="domain" description="Ubiquitin-like protease family profile" evidence="4">
    <location>
        <begin position="78"/>
        <end position="259"/>
    </location>
</feature>
<evidence type="ECO:0000313" key="5">
    <source>
        <dbReference type="EMBL" id="QHU12830.1"/>
    </source>
</evidence>
<feature type="region of interest" description="Disordered" evidence="3">
    <location>
        <begin position="1"/>
        <end position="21"/>
    </location>
</feature>
<accession>A0A6C0K7P2</accession>
<dbReference type="GO" id="GO:0006508">
    <property type="term" value="P:proteolysis"/>
    <property type="evidence" value="ECO:0007669"/>
    <property type="project" value="UniProtKB-KW"/>
</dbReference>
<dbReference type="PROSITE" id="PS50600">
    <property type="entry name" value="ULP_PROTEASE"/>
    <property type="match status" value="1"/>
</dbReference>
<keyword evidence="1" id="KW-0645">Protease</keyword>
<dbReference type="InterPro" id="IPR003653">
    <property type="entry name" value="Peptidase_C48_C"/>
</dbReference>
<dbReference type="Gene3D" id="3.40.395.10">
    <property type="entry name" value="Adenoviral Proteinase, Chain A"/>
    <property type="match status" value="1"/>
</dbReference>
<dbReference type="AlphaFoldDB" id="A0A6C0K7P2"/>
<evidence type="ECO:0000256" key="3">
    <source>
        <dbReference type="SAM" id="MobiDB-lite"/>
    </source>
</evidence>
<dbReference type="InterPro" id="IPR038765">
    <property type="entry name" value="Papain-like_cys_pep_sf"/>
</dbReference>
<name>A0A6C0K7P2_9ZZZZ</name>